<keyword evidence="12 13" id="KW-0066">ATP synthesis</keyword>
<dbReference type="EMBL" id="AMFJ01034104">
    <property type="protein sequence ID" value="EKD30263.1"/>
    <property type="molecule type" value="Genomic_DNA"/>
</dbReference>
<evidence type="ECO:0000256" key="7">
    <source>
        <dbReference type="ARBA" id="ARBA00022781"/>
    </source>
</evidence>
<dbReference type="FunFam" id="1.20.20.10:FF:000002">
    <property type="entry name" value="ATP synthase subunit c"/>
    <property type="match status" value="1"/>
</dbReference>
<dbReference type="InterPro" id="IPR000454">
    <property type="entry name" value="ATP_synth_F0_csu"/>
</dbReference>
<keyword evidence="11 13" id="KW-0472">Membrane</keyword>
<gene>
    <name evidence="13" type="primary">atpE</name>
    <name evidence="15" type="ORF">ACD_78C00104G0002</name>
</gene>
<feature type="site" description="Reversibly protonated during proton transport" evidence="13">
    <location>
        <position position="56"/>
    </location>
</feature>
<evidence type="ECO:0000259" key="14">
    <source>
        <dbReference type="Pfam" id="PF00137"/>
    </source>
</evidence>
<proteinExistence type="inferred from homology"/>
<sequence length="70" mass="7160">MESHALAMALVIGLGLVGAGIGLGLLGKGAMEAIGRNPNAKKSLTIEMFLFLGVIEAMAIFGIAMAFVIK</sequence>
<evidence type="ECO:0000256" key="13">
    <source>
        <dbReference type="HAMAP-Rule" id="MF_01396"/>
    </source>
</evidence>
<dbReference type="AlphaFoldDB" id="K1YDF0"/>
<comment type="function">
    <text evidence="13">F(1)F(0) ATP synthase produces ATP from ADP in the presence of a proton or sodium gradient. F-type ATPases consist of two structural domains, F(1) containing the extramembraneous catalytic core and F(0) containing the membrane proton channel, linked together by a central stalk and a peripheral stalk. During catalysis, ATP synthesis in the catalytic domain of F(1) is coupled via a rotary mechanism of the central stalk subunits to proton translocation.</text>
</comment>
<dbReference type="InterPro" id="IPR035921">
    <property type="entry name" value="F/V-ATP_Csub_sf"/>
</dbReference>
<dbReference type="GO" id="GO:0033177">
    <property type="term" value="C:proton-transporting two-sector ATPase complex, proton-transporting domain"/>
    <property type="evidence" value="ECO:0007669"/>
    <property type="project" value="InterPro"/>
</dbReference>
<dbReference type="GO" id="GO:0008289">
    <property type="term" value="F:lipid binding"/>
    <property type="evidence" value="ECO:0007669"/>
    <property type="project" value="UniProtKB-KW"/>
</dbReference>
<evidence type="ECO:0000313" key="15">
    <source>
        <dbReference type="EMBL" id="EKD30263.1"/>
    </source>
</evidence>
<dbReference type="GO" id="GO:0046933">
    <property type="term" value="F:proton-transporting ATP synthase activity, rotational mechanism"/>
    <property type="evidence" value="ECO:0007669"/>
    <property type="project" value="UniProtKB-UniRule"/>
</dbReference>
<dbReference type="GO" id="GO:0005886">
    <property type="term" value="C:plasma membrane"/>
    <property type="evidence" value="ECO:0007669"/>
    <property type="project" value="UniProtKB-SubCell"/>
</dbReference>
<dbReference type="Pfam" id="PF00137">
    <property type="entry name" value="ATP-synt_C"/>
    <property type="match status" value="1"/>
</dbReference>
<comment type="subcellular location">
    <subcellularLocation>
        <location evidence="1 13">Cell membrane</location>
        <topology evidence="1 13">Multi-pass membrane protein</topology>
    </subcellularLocation>
</comment>
<reference evidence="15" key="1">
    <citation type="journal article" date="2012" name="Science">
        <title>Fermentation, hydrogen, and sulfur metabolism in multiple uncultivated bacterial phyla.</title>
        <authorList>
            <person name="Wrighton K.C."/>
            <person name="Thomas B.C."/>
            <person name="Sharon I."/>
            <person name="Miller C.S."/>
            <person name="Castelle C.J."/>
            <person name="VerBerkmoes N.C."/>
            <person name="Wilkins M.J."/>
            <person name="Hettich R.L."/>
            <person name="Lipton M.S."/>
            <person name="Williams K.H."/>
            <person name="Long P.E."/>
            <person name="Banfield J.F."/>
        </authorList>
    </citation>
    <scope>NUCLEOTIDE SEQUENCE [LARGE SCALE GENOMIC DNA]</scope>
</reference>
<evidence type="ECO:0000256" key="1">
    <source>
        <dbReference type="ARBA" id="ARBA00004651"/>
    </source>
</evidence>
<keyword evidence="5 13" id="KW-0138">CF(0)</keyword>
<evidence type="ECO:0000256" key="3">
    <source>
        <dbReference type="ARBA" id="ARBA00022448"/>
    </source>
</evidence>
<feature type="domain" description="V-ATPase proteolipid subunit C-like" evidence="14">
    <location>
        <begin position="6"/>
        <end position="69"/>
    </location>
</feature>
<organism evidence="15">
    <name type="scientific">uncultured bacterium</name>
    <name type="common">gcode 4</name>
    <dbReference type="NCBI Taxonomy" id="1234023"/>
    <lineage>
        <taxon>Bacteria</taxon>
        <taxon>environmental samples</taxon>
    </lineage>
</organism>
<feature type="transmembrane region" description="Helical" evidence="13">
    <location>
        <begin position="48"/>
        <end position="69"/>
    </location>
</feature>
<dbReference type="InterPro" id="IPR038662">
    <property type="entry name" value="ATP_synth_F0_csu_sf"/>
</dbReference>
<feature type="transmembrane region" description="Helical" evidence="13">
    <location>
        <begin position="6"/>
        <end position="27"/>
    </location>
</feature>
<evidence type="ECO:0000256" key="4">
    <source>
        <dbReference type="ARBA" id="ARBA00022475"/>
    </source>
</evidence>
<keyword evidence="10 13" id="KW-0446">Lipid-binding</keyword>
<accession>K1YDF0</accession>
<keyword evidence="7 13" id="KW-0375">Hydrogen ion transport</keyword>
<name>K1YDF0_9BACT</name>
<evidence type="ECO:0000256" key="5">
    <source>
        <dbReference type="ARBA" id="ARBA00022547"/>
    </source>
</evidence>
<dbReference type="InterPro" id="IPR002379">
    <property type="entry name" value="ATPase_proteolipid_c-like_dom"/>
</dbReference>
<dbReference type="GO" id="GO:0045259">
    <property type="term" value="C:proton-transporting ATP synthase complex"/>
    <property type="evidence" value="ECO:0007669"/>
    <property type="project" value="UniProtKB-KW"/>
</dbReference>
<evidence type="ECO:0000256" key="9">
    <source>
        <dbReference type="ARBA" id="ARBA00023065"/>
    </source>
</evidence>
<evidence type="ECO:0000256" key="2">
    <source>
        <dbReference type="ARBA" id="ARBA00006704"/>
    </source>
</evidence>
<protein>
    <recommendedName>
        <fullName evidence="13">ATP synthase subunit c</fullName>
    </recommendedName>
    <alternativeName>
        <fullName evidence="13">ATP synthase F(0) sector subunit c</fullName>
    </alternativeName>
    <alternativeName>
        <fullName evidence="13">F-type ATPase subunit c</fullName>
        <shortName evidence="13">F-ATPase subunit c</shortName>
    </alternativeName>
    <alternativeName>
        <fullName evidence="13">Lipid-binding protein</fullName>
    </alternativeName>
</protein>
<keyword evidence="8 13" id="KW-1133">Transmembrane helix</keyword>
<comment type="caution">
    <text evidence="15">The sequence shown here is derived from an EMBL/GenBank/DDBJ whole genome shotgun (WGS) entry which is preliminary data.</text>
</comment>
<evidence type="ECO:0000256" key="10">
    <source>
        <dbReference type="ARBA" id="ARBA00023121"/>
    </source>
</evidence>
<keyword evidence="3 13" id="KW-0813">Transport</keyword>
<evidence type="ECO:0000256" key="12">
    <source>
        <dbReference type="ARBA" id="ARBA00023310"/>
    </source>
</evidence>
<evidence type="ECO:0000256" key="8">
    <source>
        <dbReference type="ARBA" id="ARBA00022989"/>
    </source>
</evidence>
<dbReference type="Gene3D" id="1.20.20.10">
    <property type="entry name" value="F1F0 ATP synthase subunit C"/>
    <property type="match status" value="1"/>
</dbReference>
<evidence type="ECO:0000256" key="11">
    <source>
        <dbReference type="ARBA" id="ARBA00023136"/>
    </source>
</evidence>
<dbReference type="SUPFAM" id="SSF81333">
    <property type="entry name" value="F1F0 ATP synthase subunit C"/>
    <property type="match status" value="1"/>
</dbReference>
<keyword evidence="9 13" id="KW-0406">Ion transport</keyword>
<dbReference type="PRINTS" id="PR00124">
    <property type="entry name" value="ATPASEC"/>
</dbReference>
<evidence type="ECO:0000256" key="6">
    <source>
        <dbReference type="ARBA" id="ARBA00022692"/>
    </source>
</evidence>
<dbReference type="HAMAP" id="MF_01396">
    <property type="entry name" value="ATP_synth_c_bact"/>
    <property type="match status" value="1"/>
</dbReference>
<keyword evidence="6 13" id="KW-0812">Transmembrane</keyword>
<comment type="similarity">
    <text evidence="2 13">Belongs to the ATPase C chain family.</text>
</comment>
<comment type="function">
    <text evidence="13">Key component of the F(0) channel; it plays a direct role in translocation across the membrane. A homomeric c-ring of between 10-14 subunits forms the central stalk rotor element with the F(1) delta and epsilon subunits.</text>
</comment>
<dbReference type="PROSITE" id="PS00605">
    <property type="entry name" value="ATPASE_C"/>
    <property type="match status" value="1"/>
</dbReference>
<dbReference type="InterPro" id="IPR020537">
    <property type="entry name" value="ATP_synth_F0_csu_DDCD_BS"/>
</dbReference>
<keyword evidence="4 13" id="KW-1003">Cell membrane</keyword>